<dbReference type="PANTHER" id="PTHR43319:SF3">
    <property type="entry name" value="BETA-LACTAMASE-RELATED DOMAIN-CONTAINING PROTEIN"/>
    <property type="match status" value="1"/>
</dbReference>
<dbReference type="RefSeq" id="WP_072846943.1">
    <property type="nucleotide sequence ID" value="NZ_FNAB01000017.1"/>
</dbReference>
<dbReference type="InterPro" id="IPR012338">
    <property type="entry name" value="Beta-lactam/transpept-like"/>
</dbReference>
<dbReference type="Pfam" id="PF00144">
    <property type="entry name" value="Beta-lactamase"/>
    <property type="match status" value="1"/>
</dbReference>
<accession>A0A1G7CVR7</accession>
<evidence type="ECO:0000313" key="2">
    <source>
        <dbReference type="EMBL" id="SDE43534.1"/>
    </source>
</evidence>
<reference evidence="2 3" key="1">
    <citation type="submission" date="2016-10" db="EMBL/GenBank/DDBJ databases">
        <authorList>
            <person name="de Groot N.N."/>
        </authorList>
    </citation>
    <scope>NUCLEOTIDE SEQUENCE [LARGE SCALE GENOMIC DNA]</scope>
    <source>
        <strain evidence="2 3">JCM 11308</strain>
    </source>
</reference>
<dbReference type="SUPFAM" id="SSF56601">
    <property type="entry name" value="beta-lactamase/transpeptidase-like"/>
    <property type="match status" value="1"/>
</dbReference>
<organism evidence="2 3">
    <name type="scientific">Rhodococcus tukisamuensis</name>
    <dbReference type="NCBI Taxonomy" id="168276"/>
    <lineage>
        <taxon>Bacteria</taxon>
        <taxon>Bacillati</taxon>
        <taxon>Actinomycetota</taxon>
        <taxon>Actinomycetes</taxon>
        <taxon>Mycobacteriales</taxon>
        <taxon>Nocardiaceae</taxon>
        <taxon>Rhodococcus</taxon>
    </lineage>
</organism>
<name>A0A1G7CVR7_9NOCA</name>
<dbReference type="InterPro" id="IPR001466">
    <property type="entry name" value="Beta-lactam-related"/>
</dbReference>
<evidence type="ECO:0000259" key="1">
    <source>
        <dbReference type="Pfam" id="PF00144"/>
    </source>
</evidence>
<protein>
    <submittedName>
        <fullName evidence="2">CubicO group peptidase, beta-lactamase class C family</fullName>
    </submittedName>
</protein>
<sequence>MTLTQGFCAEGFEPVREALEQQLASGEELGASICVTLDGQPVVDVWGGYADQEQTTPWAEDTIVNVFSLTKTMTALSALLLVERGEIDVYQKVSHYWPEFAANGKADIEVRHLLSHTSGVSGWERPIELEDIYDTEAASARLATQAPWWEPGTASGYQALNYGHLVGEVIRRVDGRSLGRFFAEELAGPLGADFHIGTGPEHFGRIAPMIPAPAIDFDMSTLDQDSILVKSVTSPWLDLEKVNTADWRQAELGAMNGHGNARSVARLQSLISCGGELDGTRLLSQATIDLIFEQQADGIDLAILTPLRFGIGYGLPHPDTAPLVRDGRVCWWAGFGGSMLVNDLDNRITFAYTMNKMAPGLIGSDRSDAYLHATNEAVHAARKEVSR</sequence>
<feature type="domain" description="Beta-lactamase-related" evidence="1">
    <location>
        <begin position="16"/>
        <end position="361"/>
    </location>
</feature>
<evidence type="ECO:0000313" key="3">
    <source>
        <dbReference type="Proteomes" id="UP000199417"/>
    </source>
</evidence>
<dbReference type="InterPro" id="IPR052907">
    <property type="entry name" value="Beta-lactamase/esterase"/>
</dbReference>
<gene>
    <name evidence="2" type="ORF">SAMN05444580_11739</name>
</gene>
<dbReference type="STRING" id="168276.SAMN05444580_11739"/>
<dbReference type="Proteomes" id="UP000199417">
    <property type="component" value="Unassembled WGS sequence"/>
</dbReference>
<dbReference type="AlphaFoldDB" id="A0A1G7CVR7"/>
<proteinExistence type="predicted"/>
<keyword evidence="3" id="KW-1185">Reference proteome</keyword>
<dbReference type="PANTHER" id="PTHR43319">
    <property type="entry name" value="BETA-LACTAMASE-RELATED"/>
    <property type="match status" value="1"/>
</dbReference>
<dbReference type="EMBL" id="FNAB01000017">
    <property type="protein sequence ID" value="SDE43534.1"/>
    <property type="molecule type" value="Genomic_DNA"/>
</dbReference>
<dbReference type="Gene3D" id="3.40.710.10">
    <property type="entry name" value="DD-peptidase/beta-lactamase superfamily"/>
    <property type="match status" value="1"/>
</dbReference>